<evidence type="ECO:0000256" key="6">
    <source>
        <dbReference type="SAM" id="Phobius"/>
    </source>
</evidence>
<feature type="transmembrane region" description="Helical" evidence="6">
    <location>
        <begin position="215"/>
        <end position="236"/>
    </location>
</feature>
<dbReference type="AlphaFoldDB" id="A0A1Y2LI55"/>
<dbReference type="PROSITE" id="PS50850">
    <property type="entry name" value="MFS"/>
    <property type="match status" value="1"/>
</dbReference>
<feature type="transmembrane region" description="Helical" evidence="6">
    <location>
        <begin position="182"/>
        <end position="203"/>
    </location>
</feature>
<gene>
    <name evidence="8" type="ORF">B5807_12085</name>
</gene>
<dbReference type="InterPro" id="IPR036259">
    <property type="entry name" value="MFS_trans_sf"/>
</dbReference>
<feature type="transmembrane region" description="Helical" evidence="6">
    <location>
        <begin position="148"/>
        <end position="170"/>
    </location>
</feature>
<evidence type="ECO:0000256" key="2">
    <source>
        <dbReference type="ARBA" id="ARBA00022692"/>
    </source>
</evidence>
<dbReference type="PANTHER" id="PTHR23507:SF1">
    <property type="entry name" value="FI18259P1-RELATED"/>
    <property type="match status" value="1"/>
</dbReference>
<feature type="transmembrane region" description="Helical" evidence="6">
    <location>
        <begin position="351"/>
        <end position="376"/>
    </location>
</feature>
<feature type="compositionally biased region" description="Basic and acidic residues" evidence="5">
    <location>
        <begin position="27"/>
        <end position="40"/>
    </location>
</feature>
<evidence type="ECO:0000256" key="5">
    <source>
        <dbReference type="SAM" id="MobiDB-lite"/>
    </source>
</evidence>
<dbReference type="SUPFAM" id="SSF103473">
    <property type="entry name" value="MFS general substrate transporter"/>
    <property type="match status" value="1"/>
</dbReference>
<protein>
    <recommendedName>
        <fullName evidence="7">Major facilitator superfamily (MFS) profile domain-containing protein</fullName>
    </recommendedName>
</protein>
<dbReference type="OMA" id="CTFEPIL"/>
<dbReference type="Gene3D" id="1.20.1250.20">
    <property type="entry name" value="MFS general substrate transporter like domains"/>
    <property type="match status" value="1"/>
</dbReference>
<name>A0A1Y2LI55_EPING</name>
<proteinExistence type="predicted"/>
<sequence length="517" mass="57000">MAALNLPHDRYSNGEREPLLPSPPALHESRTQPKPRKEISPKINETRPWRLLVTLIVLLIVAFNLGGFLSEPPKIRIYEANLCVRYYERNDFSKVWPDGSVDEALCKVNEIQQHVAMVFGWQDTFDAIPGILLAVPFGTLADKWGRKWILATNLLGLQLGMAWVLFICYFKTFPLKMTWFSSAFYVIGGGPNVAMAVGVTMVSDVVPSGKRASTFVYLTASVLVAELAAPLLAVYLMQFGDWVPLLFALAIQQVGICIALLLPETLHLWALHGPGDLDEHELTIPPPNEHGSGLQAQIALLKDAFAFMKSNATLAIVILTFLGDRLGRHALSLLIRYASKRYSWRIQDASFLLLFRAATNLVALVVFIPGLNYVLLNYLRLLPHRADFWMACGSTIISTIAMLVMGMAENPVLLILGLLIYNLGTGFNAAMRSTAIHVVGGQSSSDVGRLMAVIAIMESIGMMIAGPLLNKIFEWAMVLGEPWLGLPYLTSALVFGGMTFLMFLISIGAKESNRAEL</sequence>
<evidence type="ECO:0000256" key="4">
    <source>
        <dbReference type="ARBA" id="ARBA00023136"/>
    </source>
</evidence>
<evidence type="ECO:0000313" key="8">
    <source>
        <dbReference type="EMBL" id="OSS43269.1"/>
    </source>
</evidence>
<dbReference type="InterPro" id="IPR011701">
    <property type="entry name" value="MFS"/>
</dbReference>
<keyword evidence="2 6" id="KW-0812">Transmembrane</keyword>
<evidence type="ECO:0000256" key="3">
    <source>
        <dbReference type="ARBA" id="ARBA00022989"/>
    </source>
</evidence>
<comment type="subcellular location">
    <subcellularLocation>
        <location evidence="1">Membrane</location>
        <topology evidence="1">Multi-pass membrane protein</topology>
    </subcellularLocation>
</comment>
<accession>A0A1Y2LI55</accession>
<feature type="transmembrane region" description="Helical" evidence="6">
    <location>
        <begin position="450"/>
        <end position="469"/>
    </location>
</feature>
<feature type="transmembrane region" description="Helical" evidence="6">
    <location>
        <begin position="412"/>
        <end position="430"/>
    </location>
</feature>
<dbReference type="InParanoid" id="A0A1Y2LI55"/>
<reference evidence="8 9" key="1">
    <citation type="journal article" date="2017" name="Genome Announc.">
        <title>Genome sequence of the saprophytic ascomycete Epicoccum nigrum ICMP 19927 strain isolated from New Zealand.</title>
        <authorList>
            <person name="Fokin M."/>
            <person name="Fleetwood D."/>
            <person name="Weir B.S."/>
            <person name="Villas-Boas S.G."/>
        </authorList>
    </citation>
    <scope>NUCLEOTIDE SEQUENCE [LARGE SCALE GENOMIC DNA]</scope>
    <source>
        <strain evidence="8 9">ICMP 19927</strain>
    </source>
</reference>
<dbReference type="InterPro" id="IPR020846">
    <property type="entry name" value="MFS_dom"/>
</dbReference>
<keyword evidence="9" id="KW-1185">Reference proteome</keyword>
<feature type="transmembrane region" description="Helical" evidence="6">
    <location>
        <begin position="49"/>
        <end position="69"/>
    </location>
</feature>
<dbReference type="Pfam" id="PF07690">
    <property type="entry name" value="MFS_1"/>
    <property type="match status" value="1"/>
</dbReference>
<feature type="compositionally biased region" description="Basic and acidic residues" evidence="5">
    <location>
        <begin position="7"/>
        <end position="18"/>
    </location>
</feature>
<keyword evidence="4 6" id="KW-0472">Membrane</keyword>
<dbReference type="GO" id="GO:0022857">
    <property type="term" value="F:transmembrane transporter activity"/>
    <property type="evidence" value="ECO:0007669"/>
    <property type="project" value="InterPro"/>
</dbReference>
<evidence type="ECO:0000313" key="9">
    <source>
        <dbReference type="Proteomes" id="UP000193240"/>
    </source>
</evidence>
<organism evidence="8 9">
    <name type="scientific">Epicoccum nigrum</name>
    <name type="common">Soil fungus</name>
    <name type="synonym">Epicoccum purpurascens</name>
    <dbReference type="NCBI Taxonomy" id="105696"/>
    <lineage>
        <taxon>Eukaryota</taxon>
        <taxon>Fungi</taxon>
        <taxon>Dikarya</taxon>
        <taxon>Ascomycota</taxon>
        <taxon>Pezizomycotina</taxon>
        <taxon>Dothideomycetes</taxon>
        <taxon>Pleosporomycetidae</taxon>
        <taxon>Pleosporales</taxon>
        <taxon>Pleosporineae</taxon>
        <taxon>Didymellaceae</taxon>
        <taxon>Epicoccum</taxon>
    </lineage>
</organism>
<feature type="domain" description="Major facilitator superfamily (MFS) profile" evidence="7">
    <location>
        <begin position="50"/>
        <end position="514"/>
    </location>
</feature>
<dbReference type="Proteomes" id="UP000193240">
    <property type="component" value="Unassembled WGS sequence"/>
</dbReference>
<dbReference type="EMBL" id="KZ107878">
    <property type="protein sequence ID" value="OSS43269.1"/>
    <property type="molecule type" value="Genomic_DNA"/>
</dbReference>
<feature type="transmembrane region" description="Helical" evidence="6">
    <location>
        <begin position="242"/>
        <end position="262"/>
    </location>
</feature>
<dbReference type="GO" id="GO:0016020">
    <property type="term" value="C:membrane"/>
    <property type="evidence" value="ECO:0007669"/>
    <property type="project" value="UniProtKB-SubCell"/>
</dbReference>
<feature type="transmembrane region" description="Helical" evidence="6">
    <location>
        <begin position="489"/>
        <end position="509"/>
    </location>
</feature>
<feature type="transmembrane region" description="Helical" evidence="6">
    <location>
        <begin position="388"/>
        <end position="406"/>
    </location>
</feature>
<keyword evidence="3 6" id="KW-1133">Transmembrane helix</keyword>
<evidence type="ECO:0000259" key="7">
    <source>
        <dbReference type="PROSITE" id="PS50850"/>
    </source>
</evidence>
<evidence type="ECO:0000256" key="1">
    <source>
        <dbReference type="ARBA" id="ARBA00004141"/>
    </source>
</evidence>
<feature type="region of interest" description="Disordered" evidence="5">
    <location>
        <begin position="1"/>
        <end position="40"/>
    </location>
</feature>
<dbReference type="PANTHER" id="PTHR23507">
    <property type="entry name" value="ZGC:174356"/>
    <property type="match status" value="1"/>
</dbReference>